<evidence type="ECO:0000313" key="1">
    <source>
        <dbReference type="EMBL" id="GIE23552.1"/>
    </source>
</evidence>
<reference evidence="1 2" key="1">
    <citation type="submission" date="2021-01" db="EMBL/GenBank/DDBJ databases">
        <title>Whole genome shotgun sequence of Actinoplanes humidus NBRC 14915.</title>
        <authorList>
            <person name="Komaki H."/>
            <person name="Tamura T."/>
        </authorList>
    </citation>
    <scope>NUCLEOTIDE SEQUENCE [LARGE SCALE GENOMIC DNA]</scope>
    <source>
        <strain evidence="1 2">NBRC 14915</strain>
    </source>
</reference>
<comment type="caution">
    <text evidence="1">The sequence shown here is derived from an EMBL/GenBank/DDBJ whole genome shotgun (WGS) entry which is preliminary data.</text>
</comment>
<evidence type="ECO:0000313" key="2">
    <source>
        <dbReference type="Proteomes" id="UP000603200"/>
    </source>
</evidence>
<sequence length="143" mass="15846">MAQKIEEKTVPAIVDYNLVGISDEGYDGPDKPVSPHEVDSWFSTCAGNVYLDSEETIVQAEIHFETWDGTADFAAGAWQRSDVIVMDWPSGALALDQITAGATPDAYRLPSAGPWHMRLAWRDEPAPGPEELPWASILVQFWR</sequence>
<proteinExistence type="predicted"/>
<dbReference type="Proteomes" id="UP000603200">
    <property type="component" value="Unassembled WGS sequence"/>
</dbReference>
<keyword evidence="2" id="KW-1185">Reference proteome</keyword>
<dbReference type="EMBL" id="BOMN01000092">
    <property type="protein sequence ID" value="GIE23552.1"/>
    <property type="molecule type" value="Genomic_DNA"/>
</dbReference>
<gene>
    <name evidence="1" type="ORF">Ahu01nite_066540</name>
</gene>
<name>A0ABQ3ZY70_9ACTN</name>
<accession>A0ABQ3ZY70</accession>
<protein>
    <submittedName>
        <fullName evidence="1">Uncharacterized protein</fullName>
    </submittedName>
</protein>
<dbReference type="RefSeq" id="WP_203840600.1">
    <property type="nucleotide sequence ID" value="NZ_BAAATV010000013.1"/>
</dbReference>
<organism evidence="1 2">
    <name type="scientific">Winogradskya humida</name>
    <dbReference type="NCBI Taxonomy" id="113566"/>
    <lineage>
        <taxon>Bacteria</taxon>
        <taxon>Bacillati</taxon>
        <taxon>Actinomycetota</taxon>
        <taxon>Actinomycetes</taxon>
        <taxon>Micromonosporales</taxon>
        <taxon>Micromonosporaceae</taxon>
        <taxon>Winogradskya</taxon>
    </lineage>
</organism>